<comment type="caution">
    <text evidence="2">The sequence shown here is derived from an EMBL/GenBank/DDBJ whole genome shotgun (WGS) entry which is preliminary data.</text>
</comment>
<gene>
    <name evidence="2" type="ORF">Tco_1092473</name>
</gene>
<dbReference type="EMBL" id="BQNB010020527">
    <property type="protein sequence ID" value="GJT96955.1"/>
    <property type="molecule type" value="Genomic_DNA"/>
</dbReference>
<dbReference type="Proteomes" id="UP001151760">
    <property type="component" value="Unassembled WGS sequence"/>
</dbReference>
<evidence type="ECO:0000313" key="3">
    <source>
        <dbReference type="Proteomes" id="UP001151760"/>
    </source>
</evidence>
<protein>
    <submittedName>
        <fullName evidence="2">Uncharacterized protein</fullName>
    </submittedName>
</protein>
<accession>A0ABQ5IAA5</accession>
<sequence>MTVEVTRKHGKGKRNGKPRHIDGVRLTKPQTNYFYRAVGKPVNVNEEASTSQPKGNKKGSSQPKSNVNGKASTSQPKENKEASLQCNAFSTLEEDNGNPMDDLIDETRKKVEVPLKKTPRKTGIWSGRKSDSPKRIVVFYPETKVH</sequence>
<organism evidence="2 3">
    <name type="scientific">Tanacetum coccineum</name>
    <dbReference type="NCBI Taxonomy" id="301880"/>
    <lineage>
        <taxon>Eukaryota</taxon>
        <taxon>Viridiplantae</taxon>
        <taxon>Streptophyta</taxon>
        <taxon>Embryophyta</taxon>
        <taxon>Tracheophyta</taxon>
        <taxon>Spermatophyta</taxon>
        <taxon>Magnoliopsida</taxon>
        <taxon>eudicotyledons</taxon>
        <taxon>Gunneridae</taxon>
        <taxon>Pentapetalae</taxon>
        <taxon>asterids</taxon>
        <taxon>campanulids</taxon>
        <taxon>Asterales</taxon>
        <taxon>Asteraceae</taxon>
        <taxon>Asteroideae</taxon>
        <taxon>Anthemideae</taxon>
        <taxon>Anthemidinae</taxon>
        <taxon>Tanacetum</taxon>
    </lineage>
</organism>
<reference evidence="2" key="2">
    <citation type="submission" date="2022-01" db="EMBL/GenBank/DDBJ databases">
        <authorList>
            <person name="Yamashiro T."/>
            <person name="Shiraishi A."/>
            <person name="Satake H."/>
            <person name="Nakayama K."/>
        </authorList>
    </citation>
    <scope>NUCLEOTIDE SEQUENCE</scope>
</reference>
<keyword evidence="3" id="KW-1185">Reference proteome</keyword>
<reference evidence="2" key="1">
    <citation type="journal article" date="2022" name="Int. J. Mol. Sci.">
        <title>Draft Genome of Tanacetum Coccineum: Genomic Comparison of Closely Related Tanacetum-Family Plants.</title>
        <authorList>
            <person name="Yamashiro T."/>
            <person name="Shiraishi A."/>
            <person name="Nakayama K."/>
            <person name="Satake H."/>
        </authorList>
    </citation>
    <scope>NUCLEOTIDE SEQUENCE</scope>
</reference>
<feature type="compositionally biased region" description="Polar residues" evidence="1">
    <location>
        <begin position="46"/>
        <end position="90"/>
    </location>
</feature>
<name>A0ABQ5IAA5_9ASTR</name>
<proteinExistence type="predicted"/>
<feature type="compositionally biased region" description="Basic and acidic residues" evidence="1">
    <location>
        <begin position="105"/>
        <end position="115"/>
    </location>
</feature>
<feature type="compositionally biased region" description="Basic residues" evidence="1">
    <location>
        <begin position="8"/>
        <end position="18"/>
    </location>
</feature>
<evidence type="ECO:0000256" key="1">
    <source>
        <dbReference type="SAM" id="MobiDB-lite"/>
    </source>
</evidence>
<feature type="region of interest" description="Disordered" evidence="1">
    <location>
        <begin position="1"/>
        <end position="131"/>
    </location>
</feature>
<evidence type="ECO:0000313" key="2">
    <source>
        <dbReference type="EMBL" id="GJT96955.1"/>
    </source>
</evidence>